<proteinExistence type="predicted"/>
<dbReference type="Proteomes" id="UP000809440">
    <property type="component" value="Unassembled WGS sequence"/>
</dbReference>
<dbReference type="EMBL" id="JAFBXE010000009">
    <property type="protein sequence ID" value="MBM2413577.1"/>
    <property type="molecule type" value="Genomic_DNA"/>
</dbReference>
<dbReference type="InterPro" id="IPR018389">
    <property type="entry name" value="DctP_fam"/>
</dbReference>
<dbReference type="Pfam" id="PF03480">
    <property type="entry name" value="DctP"/>
    <property type="match status" value="1"/>
</dbReference>
<comment type="caution">
    <text evidence="5">The sequence shown here is derived from an EMBL/GenBank/DDBJ whole genome shotgun (WGS) entry which is preliminary data.</text>
</comment>
<keyword evidence="2 4" id="KW-0732">Signal</keyword>
<evidence type="ECO:0000313" key="7">
    <source>
        <dbReference type="Proteomes" id="UP000755667"/>
    </source>
</evidence>
<keyword evidence="3" id="KW-0574">Periplasm</keyword>
<dbReference type="GO" id="GO:0042597">
    <property type="term" value="C:periplasmic space"/>
    <property type="evidence" value="ECO:0007669"/>
    <property type="project" value="UniProtKB-SubCell"/>
</dbReference>
<organism evidence="5 7">
    <name type="scientific">Marivita cryptomonadis</name>
    <dbReference type="NCBI Taxonomy" id="505252"/>
    <lineage>
        <taxon>Bacteria</taxon>
        <taxon>Pseudomonadati</taxon>
        <taxon>Pseudomonadota</taxon>
        <taxon>Alphaproteobacteria</taxon>
        <taxon>Rhodobacterales</taxon>
        <taxon>Roseobacteraceae</taxon>
        <taxon>Marivita</taxon>
    </lineage>
</organism>
<feature type="signal peptide" evidence="4">
    <location>
        <begin position="1"/>
        <end position="20"/>
    </location>
</feature>
<evidence type="ECO:0000256" key="1">
    <source>
        <dbReference type="ARBA" id="ARBA00004418"/>
    </source>
</evidence>
<dbReference type="EMBL" id="JAFBXF010000009">
    <property type="protein sequence ID" value="MBM2418246.1"/>
    <property type="molecule type" value="Genomic_DNA"/>
</dbReference>
<evidence type="ECO:0000313" key="5">
    <source>
        <dbReference type="EMBL" id="MBM2413577.1"/>
    </source>
</evidence>
<dbReference type="RefSeq" id="WP_085628567.1">
    <property type="nucleotide sequence ID" value="NZ_JAFBWU010000009.1"/>
</dbReference>
<dbReference type="AlphaFoldDB" id="A0A9Q2S5X5"/>
<dbReference type="CDD" id="cd13602">
    <property type="entry name" value="PBP2_TRAP_BpDctp6_7"/>
    <property type="match status" value="1"/>
</dbReference>
<comment type="subcellular location">
    <subcellularLocation>
        <location evidence="1">Periplasm</location>
    </subcellularLocation>
</comment>
<evidence type="ECO:0000256" key="2">
    <source>
        <dbReference type="ARBA" id="ARBA00022729"/>
    </source>
</evidence>
<evidence type="ECO:0000313" key="6">
    <source>
        <dbReference type="EMBL" id="MBM2418246.1"/>
    </source>
</evidence>
<sequence length="344" mass="37276">MKTTILASALALATALPAIAETEIRATGLVSTHKFHTALEQEFYASLPEKTGIPLAINFNPLDVMGVDMQDTLRMVRTGAFDIVQSTVGAAARDDAFLEGIDLIGVSTDMDQLADVIEAFRPELEKRVAEKFNAKPLAVWPYGPQVFYCNAEIASLDDFEGLKVRSYTASMSTLLEALGASPVTMSFKEVYPALQRGVVDCAITSPTSGNTGNWPEVTTHFLPLGISWSVNAHFINLDKWNSFSDEEKAKLETEFASFEQAFWDLARENNGWATACNTGGEGCENYTPFNMVLVEPSAEDQAKVTAATMEKVLPGWAESCDAGFADCSKIWNATVGAARGISLN</sequence>
<accession>A0A9Q2S5X5</accession>
<evidence type="ECO:0000256" key="4">
    <source>
        <dbReference type="SAM" id="SignalP"/>
    </source>
</evidence>
<feature type="chain" id="PRO_5040430206" evidence="4">
    <location>
        <begin position="21"/>
        <end position="344"/>
    </location>
</feature>
<evidence type="ECO:0000313" key="8">
    <source>
        <dbReference type="Proteomes" id="UP000809440"/>
    </source>
</evidence>
<dbReference type="OrthoDB" id="9799287at2"/>
<evidence type="ECO:0000256" key="3">
    <source>
        <dbReference type="ARBA" id="ARBA00022764"/>
    </source>
</evidence>
<protein>
    <submittedName>
        <fullName evidence="5">TRAP transporter substrate-binding protein</fullName>
    </submittedName>
</protein>
<reference evidence="5 8" key="1">
    <citation type="submission" date="2021-01" db="EMBL/GenBank/DDBJ databases">
        <title>Diatom-associated Roseobacters Show Island Model of Population Structure.</title>
        <authorList>
            <person name="Qu L."/>
            <person name="Feng X."/>
            <person name="Chen Y."/>
            <person name="Li L."/>
            <person name="Wang X."/>
            <person name="Hu Z."/>
            <person name="Wang H."/>
            <person name="Luo H."/>
        </authorList>
    </citation>
    <scope>NUCLEOTIDE SEQUENCE</scope>
    <source>
        <strain evidence="6 8">CC28-63</strain>
        <strain evidence="5">CC28-69</strain>
    </source>
</reference>
<keyword evidence="8" id="KW-1185">Reference proteome</keyword>
<dbReference type="PANTHER" id="PTHR33376">
    <property type="match status" value="1"/>
</dbReference>
<name>A0A9Q2S5X5_9RHOB</name>
<gene>
    <name evidence="5" type="ORF">JQX41_14775</name>
    <name evidence="6" type="ORF">JQX48_14785</name>
</gene>
<dbReference type="GeneID" id="62640292"/>
<dbReference type="GO" id="GO:0055085">
    <property type="term" value="P:transmembrane transport"/>
    <property type="evidence" value="ECO:0007669"/>
    <property type="project" value="InterPro"/>
</dbReference>
<dbReference type="PANTHER" id="PTHR33376:SF4">
    <property type="entry name" value="SIALIC ACID-BINDING PERIPLASMIC PROTEIN SIAP"/>
    <property type="match status" value="1"/>
</dbReference>
<dbReference type="NCBIfam" id="NF037995">
    <property type="entry name" value="TRAP_S1"/>
    <property type="match status" value="1"/>
</dbReference>
<dbReference type="InterPro" id="IPR038404">
    <property type="entry name" value="TRAP_DctP_sf"/>
</dbReference>
<dbReference type="Proteomes" id="UP000755667">
    <property type="component" value="Unassembled WGS sequence"/>
</dbReference>
<dbReference type="Gene3D" id="3.40.190.170">
    <property type="entry name" value="Bacterial extracellular solute-binding protein, family 7"/>
    <property type="match status" value="1"/>
</dbReference>